<proteinExistence type="predicted"/>
<name>A0ABV9Y0L0_9PSEU</name>
<dbReference type="EMBL" id="JBHSJB010000017">
    <property type="protein sequence ID" value="MFC5055783.1"/>
    <property type="molecule type" value="Genomic_DNA"/>
</dbReference>
<reference evidence="2" key="1">
    <citation type="journal article" date="2019" name="Int. J. Syst. Evol. Microbiol.">
        <title>The Global Catalogue of Microorganisms (GCM) 10K type strain sequencing project: providing services to taxonomists for standard genome sequencing and annotation.</title>
        <authorList>
            <consortium name="The Broad Institute Genomics Platform"/>
            <consortium name="The Broad Institute Genome Sequencing Center for Infectious Disease"/>
            <person name="Wu L."/>
            <person name="Ma J."/>
        </authorList>
    </citation>
    <scope>NUCLEOTIDE SEQUENCE [LARGE SCALE GENOMIC DNA]</scope>
    <source>
        <strain evidence="2">KCTC 12848</strain>
    </source>
</reference>
<gene>
    <name evidence="1" type="ORF">ACFPFM_18720</name>
</gene>
<comment type="caution">
    <text evidence="1">The sequence shown here is derived from an EMBL/GenBank/DDBJ whole genome shotgun (WGS) entry which is preliminary data.</text>
</comment>
<keyword evidence="2" id="KW-1185">Reference proteome</keyword>
<evidence type="ECO:0000313" key="1">
    <source>
        <dbReference type="EMBL" id="MFC5055783.1"/>
    </source>
</evidence>
<dbReference type="Proteomes" id="UP001595833">
    <property type="component" value="Unassembled WGS sequence"/>
</dbReference>
<sequence>MRSKAARLPADRAAAEPEAVDELVALCGSYPLALAITARAAATRPAIPLTEIAAELRALCDGQWRRAIGVPTRAETTSPRLRPVQAHR</sequence>
<evidence type="ECO:0000313" key="2">
    <source>
        <dbReference type="Proteomes" id="UP001595833"/>
    </source>
</evidence>
<protein>
    <submittedName>
        <fullName evidence="1">Uncharacterized protein</fullName>
    </submittedName>
</protein>
<dbReference type="RefSeq" id="WP_344041743.1">
    <property type="nucleotide sequence ID" value="NZ_BAAAKE010000030.1"/>
</dbReference>
<accession>A0ABV9Y0L0</accession>
<organism evidence="1 2">
    <name type="scientific">Saccharothrix xinjiangensis</name>
    <dbReference type="NCBI Taxonomy" id="204798"/>
    <lineage>
        <taxon>Bacteria</taxon>
        <taxon>Bacillati</taxon>
        <taxon>Actinomycetota</taxon>
        <taxon>Actinomycetes</taxon>
        <taxon>Pseudonocardiales</taxon>
        <taxon>Pseudonocardiaceae</taxon>
        <taxon>Saccharothrix</taxon>
    </lineage>
</organism>